<proteinExistence type="predicted"/>
<dbReference type="EMBL" id="CP002779">
    <property type="protein sequence ID" value="AEH24653.1"/>
    <property type="molecule type" value="Genomic_DNA"/>
</dbReference>
<dbReference type="InterPro" id="IPR045747">
    <property type="entry name" value="CRISPR-assoc_prot_Cas6_N_sf"/>
</dbReference>
<dbReference type="HOGENOM" id="CLU_2285162_0_0_2"/>
<evidence type="ECO:0000313" key="2">
    <source>
        <dbReference type="EMBL" id="AEH24653.1"/>
    </source>
</evidence>
<evidence type="ECO:0000256" key="1">
    <source>
        <dbReference type="ARBA" id="ARBA00023118"/>
    </source>
</evidence>
<dbReference type="STRING" id="529709.PYCH_09680"/>
<dbReference type="RefSeq" id="WP_013905710.1">
    <property type="nucleotide sequence ID" value="NC_015680.1"/>
</dbReference>
<sequence length="101" mass="11890">MRIKLTLHFKRPFLIPYNYPRPLYGFVINAINLGDERIAKRLRDNKKDVKFVLSKLYPVGKTRRTEKGILVEPGTVELYFGTTERVEGCDCSDDRRGRRWS</sequence>
<dbReference type="InterPro" id="IPR010156">
    <property type="entry name" value="CRISPR-assoc_prot_Cas6"/>
</dbReference>
<dbReference type="OrthoDB" id="92068at2157"/>
<dbReference type="PANTHER" id="PTHR36984:SF1">
    <property type="entry name" value="CRISPR-ASSOCIATED ENDORIBONUCLEASE CAS6 1"/>
    <property type="match status" value="1"/>
</dbReference>
<dbReference type="Proteomes" id="UP000008386">
    <property type="component" value="Chromosome"/>
</dbReference>
<evidence type="ECO:0000313" key="3">
    <source>
        <dbReference type="Proteomes" id="UP000008386"/>
    </source>
</evidence>
<protein>
    <submittedName>
        <fullName evidence="2">CRISPR-associated protein Cas6</fullName>
    </submittedName>
</protein>
<dbReference type="GO" id="GO:0051607">
    <property type="term" value="P:defense response to virus"/>
    <property type="evidence" value="ECO:0007669"/>
    <property type="project" value="UniProtKB-KW"/>
</dbReference>
<dbReference type="AlphaFoldDB" id="F8AED7"/>
<dbReference type="Gene3D" id="3.30.70.1890">
    <property type="match status" value="1"/>
</dbReference>
<dbReference type="GO" id="GO:0016788">
    <property type="term" value="F:hydrolase activity, acting on ester bonds"/>
    <property type="evidence" value="ECO:0007669"/>
    <property type="project" value="InterPro"/>
</dbReference>
<keyword evidence="1" id="KW-0051">Antiviral defense</keyword>
<dbReference type="GeneID" id="10837543"/>
<gene>
    <name evidence="2" type="ordered locus">PYCH_09680</name>
</gene>
<dbReference type="eggNOG" id="arCOG04342">
    <property type="taxonomic scope" value="Archaea"/>
</dbReference>
<dbReference type="KEGG" id="pya:PYCH_09680"/>
<dbReference type="PANTHER" id="PTHR36984">
    <property type="entry name" value="CRISPR-ASSOCIATED ENDORIBONUCLEASE CAS6 1"/>
    <property type="match status" value="1"/>
</dbReference>
<accession>F8AED7</accession>
<name>F8AED7_PYRYC</name>
<organism evidence="2 3">
    <name type="scientific">Pyrococcus yayanosii (strain CH1 / JCM 16557)</name>
    <dbReference type="NCBI Taxonomy" id="529709"/>
    <lineage>
        <taxon>Archaea</taxon>
        <taxon>Methanobacteriati</taxon>
        <taxon>Methanobacteriota</taxon>
        <taxon>Thermococci</taxon>
        <taxon>Thermococcales</taxon>
        <taxon>Thermococcaceae</taxon>
        <taxon>Pyrococcus</taxon>
    </lineage>
</organism>
<keyword evidence="3" id="KW-1185">Reference proteome</keyword>
<reference evidence="2 3" key="1">
    <citation type="journal article" date="2011" name="J. Bacteriol.">
        <title>Complete genome sequence of the obligate piezophilic hyperthermophilic archaeon Pyrococcus yayanosii CH1.</title>
        <authorList>
            <person name="Jun X."/>
            <person name="Lupeng L."/>
            <person name="Minjuan X."/>
            <person name="Oger P."/>
            <person name="Fengping W."/>
            <person name="Jebbar M."/>
            <person name="Xiang X."/>
        </authorList>
    </citation>
    <scope>NUCLEOTIDE SEQUENCE [LARGE SCALE GENOMIC DNA]</scope>
    <source>
        <strain evidence="3">CH1 / JCM 16557</strain>
    </source>
</reference>